<evidence type="ECO:0000256" key="6">
    <source>
        <dbReference type="ARBA" id="ARBA00022605"/>
    </source>
</evidence>
<comment type="caution">
    <text evidence="12">The sequence shown here is derived from an EMBL/GenBank/DDBJ whole genome shotgun (WGS) entry which is preliminary data.</text>
</comment>
<comment type="subunit">
    <text evidence="2">Homotetramer.</text>
</comment>
<evidence type="ECO:0000256" key="4">
    <source>
        <dbReference type="ARBA" id="ARBA00022571"/>
    </source>
</evidence>
<dbReference type="SUPFAM" id="SSF69864">
    <property type="entry name" value="Argininosuccinate synthetase, C-terminal domain"/>
    <property type="match status" value="1"/>
</dbReference>
<dbReference type="PROSITE" id="PS00565">
    <property type="entry name" value="ARGININOSUCCIN_SYN_2"/>
    <property type="match status" value="1"/>
</dbReference>
<dbReference type="Gene3D" id="1.20.5.470">
    <property type="entry name" value="Single helix bin"/>
    <property type="match status" value="1"/>
</dbReference>
<dbReference type="InterPro" id="IPR048267">
    <property type="entry name" value="Arginosuc_syn_N"/>
</dbReference>
<dbReference type="AlphaFoldDB" id="A0A250X977"/>
<dbReference type="GO" id="GO:0000053">
    <property type="term" value="P:argininosuccinate metabolic process"/>
    <property type="evidence" value="ECO:0007669"/>
    <property type="project" value="TreeGrafter"/>
</dbReference>
<evidence type="ECO:0000256" key="1">
    <source>
        <dbReference type="ARBA" id="ARBA00004967"/>
    </source>
</evidence>
<dbReference type="InterPro" id="IPR048268">
    <property type="entry name" value="Arginosuc_syn_C"/>
</dbReference>
<sequence length="444" mass="48854">MLAAGHRKAIAGSAVKTGSSALRPRASQRCSSVVTNASALKGKIKKVVLAYSGGLDTSIILKWLQDEYGCEVVTFTADLGQGEELEPARAKAEKMGIKQIYIDDLRETFVKDYVFPMFRANAQYEGLYLLGTSIARPLIAKRQIEIAKEVGADAVCHGATGKGNDQVRFEVSYYALKPDIKVIAPWREWTLSSRTEMIQYAETNGIPVPASKRGEAPYSMDANLLHISYEGNALEDPWVAPSESMFTRSVSPEQAPDKPTEIEIEFEKGNPVAIDGVKMSPATLLAKLNQLGGDNGIGRIDLVESRFVGMKSRGVYETPGGTILLMAHRGIESITLDRGESHLKDDLMPRYAELIYNGFWFSPEREALQTLIDKTQEYCTGTVRVKLYKGNVSITGRKSPYSLYDKMIASFEDDGGLYNQADAGGFIKLQALRLRTLGISRKQA</sequence>
<evidence type="ECO:0000256" key="3">
    <source>
        <dbReference type="ARBA" id="ARBA00012286"/>
    </source>
</evidence>
<comment type="pathway">
    <text evidence="1">Amino-acid biosynthesis; L-arginine biosynthesis; L-arginine from L-ornithine and carbamoyl phosphate: step 2/3.</text>
</comment>
<accession>A0A250X977</accession>
<dbReference type="GO" id="GO:0004055">
    <property type="term" value="F:argininosuccinate synthase activity"/>
    <property type="evidence" value="ECO:0007669"/>
    <property type="project" value="UniProtKB-EC"/>
</dbReference>
<keyword evidence="7" id="KW-0547">Nucleotide-binding</keyword>
<dbReference type="Proteomes" id="UP000232323">
    <property type="component" value="Unassembled WGS sequence"/>
</dbReference>
<evidence type="ECO:0000259" key="11">
    <source>
        <dbReference type="Pfam" id="PF20979"/>
    </source>
</evidence>
<proteinExistence type="inferred from homology"/>
<dbReference type="Pfam" id="PF00764">
    <property type="entry name" value="Arginosuc_synth"/>
    <property type="match status" value="1"/>
</dbReference>
<evidence type="ECO:0000259" key="10">
    <source>
        <dbReference type="Pfam" id="PF00764"/>
    </source>
</evidence>
<evidence type="ECO:0000256" key="2">
    <source>
        <dbReference type="ARBA" id="ARBA00011881"/>
    </source>
</evidence>
<dbReference type="PANTHER" id="PTHR11587:SF2">
    <property type="entry name" value="ARGININOSUCCINATE SYNTHASE"/>
    <property type="match status" value="1"/>
</dbReference>
<dbReference type="Pfam" id="PF20979">
    <property type="entry name" value="Arginosuc_syn_C"/>
    <property type="match status" value="1"/>
</dbReference>
<dbReference type="OrthoDB" id="1688907at2759"/>
<evidence type="ECO:0000256" key="7">
    <source>
        <dbReference type="ARBA" id="ARBA00022741"/>
    </source>
</evidence>
<dbReference type="GO" id="GO:0000050">
    <property type="term" value="P:urea cycle"/>
    <property type="evidence" value="ECO:0007669"/>
    <property type="project" value="TreeGrafter"/>
</dbReference>
<dbReference type="UniPathway" id="UPA00068">
    <property type="reaction ID" value="UER00113"/>
</dbReference>
<dbReference type="Gene3D" id="3.90.1260.10">
    <property type="entry name" value="Argininosuccinate synthetase, chain A, domain 2"/>
    <property type="match status" value="1"/>
</dbReference>
<keyword evidence="4" id="KW-0055">Arginine biosynthesis</keyword>
<dbReference type="HAMAP" id="MF_00005">
    <property type="entry name" value="Arg_succ_synth_type1"/>
    <property type="match status" value="1"/>
</dbReference>
<evidence type="ECO:0000256" key="9">
    <source>
        <dbReference type="ARBA" id="ARBA00029916"/>
    </source>
</evidence>
<evidence type="ECO:0000256" key="5">
    <source>
        <dbReference type="ARBA" id="ARBA00022598"/>
    </source>
</evidence>
<organism evidence="12 13">
    <name type="scientific">Chlamydomonas eustigma</name>
    <dbReference type="NCBI Taxonomy" id="1157962"/>
    <lineage>
        <taxon>Eukaryota</taxon>
        <taxon>Viridiplantae</taxon>
        <taxon>Chlorophyta</taxon>
        <taxon>core chlorophytes</taxon>
        <taxon>Chlorophyceae</taxon>
        <taxon>CS clade</taxon>
        <taxon>Chlamydomonadales</taxon>
        <taxon>Chlamydomonadaceae</taxon>
        <taxon>Chlamydomonas</taxon>
    </lineage>
</organism>
<dbReference type="InterPro" id="IPR014729">
    <property type="entry name" value="Rossmann-like_a/b/a_fold"/>
</dbReference>
<evidence type="ECO:0000256" key="8">
    <source>
        <dbReference type="ARBA" id="ARBA00022840"/>
    </source>
</evidence>
<dbReference type="CDD" id="cd01999">
    <property type="entry name" value="ASS"/>
    <property type="match status" value="1"/>
</dbReference>
<dbReference type="EMBL" id="BEGY01000044">
    <property type="protein sequence ID" value="GAX79621.1"/>
    <property type="molecule type" value="Genomic_DNA"/>
</dbReference>
<evidence type="ECO:0000313" key="12">
    <source>
        <dbReference type="EMBL" id="GAX79621.1"/>
    </source>
</evidence>
<protein>
    <recommendedName>
        <fullName evidence="3">argininosuccinate synthase</fullName>
        <ecNumber evidence="3">6.3.4.5</ecNumber>
    </recommendedName>
    <alternativeName>
        <fullName evidence="9">Citrulline--aspartate ligase</fullName>
    </alternativeName>
</protein>
<name>A0A250X977_9CHLO</name>
<dbReference type="FunFam" id="3.90.1260.10:FF:000007">
    <property type="entry name" value="Argininosuccinate synthase"/>
    <property type="match status" value="1"/>
</dbReference>
<dbReference type="InterPro" id="IPR023434">
    <property type="entry name" value="Arginosuc_synth_type_1_subfam"/>
</dbReference>
<reference evidence="12 13" key="1">
    <citation type="submission" date="2017-08" db="EMBL/GenBank/DDBJ databases">
        <title>Acidophilic green algal genome provides insights into adaptation to an acidic environment.</title>
        <authorList>
            <person name="Hirooka S."/>
            <person name="Hirose Y."/>
            <person name="Kanesaki Y."/>
            <person name="Higuchi S."/>
            <person name="Fujiwara T."/>
            <person name="Onuma R."/>
            <person name="Era A."/>
            <person name="Ohbayashi R."/>
            <person name="Uzuka A."/>
            <person name="Nozaki H."/>
            <person name="Yoshikawa H."/>
            <person name="Miyagishima S.Y."/>
        </authorList>
    </citation>
    <scope>NUCLEOTIDE SEQUENCE [LARGE SCALE GENOMIC DNA]</scope>
    <source>
        <strain evidence="12 13">NIES-2499</strain>
    </source>
</reference>
<dbReference type="InterPro" id="IPR024074">
    <property type="entry name" value="AS_cat/multimer_dom_body"/>
</dbReference>
<dbReference type="NCBIfam" id="NF001770">
    <property type="entry name" value="PRK00509.1"/>
    <property type="match status" value="1"/>
</dbReference>
<dbReference type="GO" id="GO:0005737">
    <property type="term" value="C:cytoplasm"/>
    <property type="evidence" value="ECO:0007669"/>
    <property type="project" value="TreeGrafter"/>
</dbReference>
<dbReference type="Gene3D" id="3.40.50.620">
    <property type="entry name" value="HUPs"/>
    <property type="match status" value="1"/>
</dbReference>
<dbReference type="PROSITE" id="PS00564">
    <property type="entry name" value="ARGININOSUCCIN_SYN_1"/>
    <property type="match status" value="1"/>
</dbReference>
<dbReference type="STRING" id="1157962.A0A250X977"/>
<feature type="domain" description="Arginosuccinate synthase C-terminal" evidence="11">
    <location>
        <begin position="218"/>
        <end position="435"/>
    </location>
</feature>
<dbReference type="GO" id="GO:0006526">
    <property type="term" value="P:L-arginine biosynthetic process"/>
    <property type="evidence" value="ECO:0007669"/>
    <property type="project" value="UniProtKB-UniPathway"/>
</dbReference>
<dbReference type="InterPro" id="IPR001518">
    <property type="entry name" value="Arginosuc_synth"/>
</dbReference>
<gene>
    <name evidence="12" type="ORF">CEUSTIGMA_g7062.t1</name>
</gene>
<dbReference type="GO" id="GO:0005524">
    <property type="term" value="F:ATP binding"/>
    <property type="evidence" value="ECO:0007669"/>
    <property type="project" value="UniProtKB-KW"/>
</dbReference>
<keyword evidence="6" id="KW-0028">Amino-acid biosynthesis</keyword>
<dbReference type="SUPFAM" id="SSF52402">
    <property type="entry name" value="Adenine nucleotide alpha hydrolases-like"/>
    <property type="match status" value="1"/>
</dbReference>
<evidence type="ECO:0000313" key="13">
    <source>
        <dbReference type="Proteomes" id="UP000232323"/>
    </source>
</evidence>
<keyword evidence="5" id="KW-0436">Ligase</keyword>
<feature type="domain" description="Arginosuccinate synthase-like N-terminal" evidence="10">
    <location>
        <begin position="46"/>
        <end position="207"/>
    </location>
</feature>
<dbReference type="PANTHER" id="PTHR11587">
    <property type="entry name" value="ARGININOSUCCINATE SYNTHASE"/>
    <property type="match status" value="1"/>
</dbReference>
<keyword evidence="13" id="KW-1185">Reference proteome</keyword>
<dbReference type="FunFam" id="3.40.50.620:FF:000019">
    <property type="entry name" value="Argininosuccinate synthase"/>
    <property type="match status" value="1"/>
</dbReference>
<dbReference type="InterPro" id="IPR018223">
    <property type="entry name" value="Arginosuc_synth_CS"/>
</dbReference>
<dbReference type="EC" id="6.3.4.5" evidence="3"/>
<keyword evidence="8" id="KW-0067">ATP-binding</keyword>
<dbReference type="NCBIfam" id="TIGR00032">
    <property type="entry name" value="argG"/>
    <property type="match status" value="1"/>
</dbReference>